<evidence type="ECO:0000313" key="3">
    <source>
        <dbReference type="EMBL" id="GES06495.1"/>
    </source>
</evidence>
<organism evidence="3 4">
    <name type="scientific">Acrocarpospora macrocephala</name>
    <dbReference type="NCBI Taxonomy" id="150177"/>
    <lineage>
        <taxon>Bacteria</taxon>
        <taxon>Bacillati</taxon>
        <taxon>Actinomycetota</taxon>
        <taxon>Actinomycetes</taxon>
        <taxon>Streptosporangiales</taxon>
        <taxon>Streptosporangiaceae</taxon>
        <taxon>Acrocarpospora</taxon>
    </lineage>
</organism>
<dbReference type="Gene3D" id="2.60.40.10">
    <property type="entry name" value="Immunoglobulins"/>
    <property type="match status" value="2"/>
</dbReference>
<dbReference type="InterPro" id="IPR047589">
    <property type="entry name" value="DUF11_rpt"/>
</dbReference>
<feature type="domain" description="CARDB" evidence="2">
    <location>
        <begin position="575"/>
        <end position="661"/>
    </location>
</feature>
<comment type="caution">
    <text evidence="3">The sequence shown here is derived from an EMBL/GenBank/DDBJ whole genome shotgun (WGS) entry which is preliminary data.</text>
</comment>
<dbReference type="GO" id="GO:0005975">
    <property type="term" value="P:carbohydrate metabolic process"/>
    <property type="evidence" value="ECO:0007669"/>
    <property type="project" value="UniProtKB-ARBA"/>
</dbReference>
<dbReference type="InterPro" id="IPR001434">
    <property type="entry name" value="OmcB-like_DUF11"/>
</dbReference>
<evidence type="ECO:0000259" key="2">
    <source>
        <dbReference type="Pfam" id="PF07705"/>
    </source>
</evidence>
<dbReference type="Proteomes" id="UP000331127">
    <property type="component" value="Unassembled WGS sequence"/>
</dbReference>
<dbReference type="PANTHER" id="PTHR34819">
    <property type="entry name" value="LARGE CYSTEINE-RICH PERIPLASMIC PROTEIN OMCB"/>
    <property type="match status" value="1"/>
</dbReference>
<keyword evidence="4" id="KW-1185">Reference proteome</keyword>
<dbReference type="AlphaFoldDB" id="A0A5M3WBS5"/>
<dbReference type="Gene3D" id="3.40.390.10">
    <property type="entry name" value="Collagenase (Catalytic Domain)"/>
    <property type="match status" value="1"/>
</dbReference>
<dbReference type="GO" id="GO:0008237">
    <property type="term" value="F:metallopeptidase activity"/>
    <property type="evidence" value="ECO:0007669"/>
    <property type="project" value="InterPro"/>
</dbReference>
<dbReference type="EMBL" id="BLAE01000003">
    <property type="protein sequence ID" value="GES06495.1"/>
    <property type="molecule type" value="Genomic_DNA"/>
</dbReference>
<sequence length="963" mass="100980">MPSARIPHIVANMLTRPLRAALAFLLVIAGLSIVPAQARAAATQPLTVRILLVNCIDPCRNEGLEAAGESAPDFYGEITFAGFPVHTTPRAAEDQEQVAPFWELTRDIPTTVVEQEISILIKDHDSTSDDDWADTSPRAGDPFTRVKVNMINGTVTGDLTSSAGCVAGNGEPGGGIFGADPKPAVQVCFEITPSSAADSDGDGFTDYEEFRGRDFNNDNVVDMTLPDADPTRRDIYVEIDWMAGLKPQPGVLSRVEQVFNNALVTNTQTGASGLALHLIEDEQVPFAARIDFGDVRPAGTYDDFDDIKQGNPAVACGTTGTGSFGSAADRASPRCSDILNFKRQRFRYGLFINGLTNSGTTSGRAELHEQGGNDFVVSLGVWTTNMFTNVGGRAAAEQATLLHELGHTFGLGHGGRRDNGTVDDLNCKPNYQSVMSYSWQFANIDGNRPLDYQRFGKMTLKEDDLDETSNPGLPGVVRPVIYGVGGNWTLGSASAPIDWTGDGPPFSASAQANINHIPTIDPGCTNTSNTETLLSPPDWDRLKYSFTSSPYWSDGSHGPTVQELTGDSALKVTSADLTAGLTVDKADAAGGDTVTATVTIGNKGGSGSTATSVTFTPPVGDPVTRTVPNLAPGGSRTETFTYTVPCTVADGTTLTATAAVTGKNAEGTPEPAETLADNTATATTEAHVPVMAVTSAATASVNAGEAITYTVTHRNTGSAAATGATLKYTLPANVYYSTALDTGAGPRPASVTRNADGTTTLTWSLGTVAAAGTGTVVFTARPSLLLEAGATVTGAAAVTYGGTNGCAFDPVTGSSQTSITAVAPSRQPLVSTLWALRTDLRTPEALARVQATDTRFDGADDSTPNGALSQSEASSVLFLPVTQPRKLRAELLATTLNLATRRINAGTQIRTITIQRLGLTTVGDAVRYVQATLAQPQTLANLIRYTDSTLILTEINANVAERY</sequence>
<feature type="domain" description="DUF11" evidence="1">
    <location>
        <begin position="695"/>
        <end position="800"/>
    </location>
</feature>
<accession>A0A5M3WBS5</accession>
<dbReference type="PANTHER" id="PTHR34819:SF3">
    <property type="entry name" value="CELL SURFACE PROTEIN"/>
    <property type="match status" value="1"/>
</dbReference>
<reference evidence="3 4" key="1">
    <citation type="submission" date="2019-10" db="EMBL/GenBank/DDBJ databases">
        <title>Whole genome shotgun sequence of Acrocarpospora macrocephala NBRC 16266.</title>
        <authorList>
            <person name="Ichikawa N."/>
            <person name="Kimura A."/>
            <person name="Kitahashi Y."/>
            <person name="Komaki H."/>
            <person name="Oguchi A."/>
        </authorList>
    </citation>
    <scope>NUCLEOTIDE SEQUENCE [LARGE SCALE GENOMIC DNA]</scope>
    <source>
        <strain evidence="3 4">NBRC 16266</strain>
    </source>
</reference>
<dbReference type="NCBIfam" id="TIGR01451">
    <property type="entry name" value="B_ant_repeat"/>
    <property type="match status" value="1"/>
</dbReference>
<evidence type="ECO:0008006" key="5">
    <source>
        <dbReference type="Google" id="ProtNLM"/>
    </source>
</evidence>
<dbReference type="InterPro" id="IPR024079">
    <property type="entry name" value="MetalloPept_cat_dom_sf"/>
</dbReference>
<dbReference type="InterPro" id="IPR011635">
    <property type="entry name" value="CARDB"/>
</dbReference>
<evidence type="ECO:0000313" key="4">
    <source>
        <dbReference type="Proteomes" id="UP000331127"/>
    </source>
</evidence>
<name>A0A5M3WBS5_9ACTN</name>
<dbReference type="Pfam" id="PF07705">
    <property type="entry name" value="CARDB"/>
    <property type="match status" value="1"/>
</dbReference>
<protein>
    <recommendedName>
        <fullName evidence="5">DUF11 domain-containing protein</fullName>
    </recommendedName>
</protein>
<dbReference type="Pfam" id="PF01345">
    <property type="entry name" value="DUF11"/>
    <property type="match status" value="1"/>
</dbReference>
<dbReference type="InterPro" id="IPR051172">
    <property type="entry name" value="Chlamydia_OmcB"/>
</dbReference>
<proteinExistence type="predicted"/>
<dbReference type="SUPFAM" id="SSF55486">
    <property type="entry name" value="Metalloproteases ('zincins'), catalytic domain"/>
    <property type="match status" value="1"/>
</dbReference>
<dbReference type="InterPro" id="IPR013783">
    <property type="entry name" value="Ig-like_fold"/>
</dbReference>
<gene>
    <name evidence="3" type="ORF">Amac_000900</name>
</gene>
<evidence type="ECO:0000259" key="1">
    <source>
        <dbReference type="Pfam" id="PF01345"/>
    </source>
</evidence>